<dbReference type="VEuPathDB" id="FungiDB:CC1G_09585"/>
<evidence type="ECO:0008006" key="5">
    <source>
        <dbReference type="Google" id="ProtNLM"/>
    </source>
</evidence>
<dbReference type="RefSeq" id="XP_001839730.1">
    <property type="nucleotide sequence ID" value="XM_001839678.1"/>
</dbReference>
<name>A8P996_COPC7</name>
<evidence type="ECO:0000256" key="2">
    <source>
        <dbReference type="SAM" id="Phobius"/>
    </source>
</evidence>
<keyword evidence="2" id="KW-0812">Transmembrane</keyword>
<dbReference type="AlphaFoldDB" id="A8P996"/>
<evidence type="ECO:0000313" key="3">
    <source>
        <dbReference type="EMBL" id="EAU82126.1"/>
    </source>
</evidence>
<keyword evidence="2" id="KW-1133">Transmembrane helix</keyword>
<reference evidence="3 4" key="1">
    <citation type="journal article" date="2010" name="Proc. Natl. Acad. Sci. U.S.A.">
        <title>Insights into evolution of multicellular fungi from the assembled chromosomes of the mushroom Coprinopsis cinerea (Coprinus cinereus).</title>
        <authorList>
            <person name="Stajich J.E."/>
            <person name="Wilke S.K."/>
            <person name="Ahren D."/>
            <person name="Au C.H."/>
            <person name="Birren B.W."/>
            <person name="Borodovsky M."/>
            <person name="Burns C."/>
            <person name="Canback B."/>
            <person name="Casselton L.A."/>
            <person name="Cheng C.K."/>
            <person name="Deng J."/>
            <person name="Dietrich F.S."/>
            <person name="Fargo D.C."/>
            <person name="Farman M.L."/>
            <person name="Gathman A.C."/>
            <person name="Goldberg J."/>
            <person name="Guigo R."/>
            <person name="Hoegger P.J."/>
            <person name="Hooker J.B."/>
            <person name="Huggins A."/>
            <person name="James T.Y."/>
            <person name="Kamada T."/>
            <person name="Kilaru S."/>
            <person name="Kodira C."/>
            <person name="Kues U."/>
            <person name="Kupfer D."/>
            <person name="Kwan H.S."/>
            <person name="Lomsadze A."/>
            <person name="Li W."/>
            <person name="Lilly W.W."/>
            <person name="Ma L.J."/>
            <person name="Mackey A.J."/>
            <person name="Manning G."/>
            <person name="Martin F."/>
            <person name="Muraguchi H."/>
            <person name="Natvig D.O."/>
            <person name="Palmerini H."/>
            <person name="Ramesh M.A."/>
            <person name="Rehmeyer C.J."/>
            <person name="Roe B.A."/>
            <person name="Shenoy N."/>
            <person name="Stanke M."/>
            <person name="Ter-Hovhannisyan V."/>
            <person name="Tunlid A."/>
            <person name="Velagapudi R."/>
            <person name="Vision T.J."/>
            <person name="Zeng Q."/>
            <person name="Zolan M.E."/>
            <person name="Pukkila P.J."/>
        </authorList>
    </citation>
    <scope>NUCLEOTIDE SEQUENCE [LARGE SCALE GENOMIC DNA]</scope>
    <source>
        <strain evidence="4">Okayama-7 / 130 / ATCC MYA-4618 / FGSC 9003</strain>
    </source>
</reference>
<keyword evidence="2" id="KW-0472">Membrane</keyword>
<keyword evidence="4" id="KW-1185">Reference proteome</keyword>
<dbReference type="OMA" id="DWGMENC"/>
<evidence type="ECO:0000313" key="4">
    <source>
        <dbReference type="Proteomes" id="UP000001861"/>
    </source>
</evidence>
<accession>A8P996</accession>
<dbReference type="GeneID" id="6016347"/>
<dbReference type="eggNOG" id="ENOG502ST8B">
    <property type="taxonomic scope" value="Eukaryota"/>
</dbReference>
<evidence type="ECO:0000256" key="1">
    <source>
        <dbReference type="SAM" id="MobiDB-lite"/>
    </source>
</evidence>
<dbReference type="EMBL" id="AACS02000011">
    <property type="protein sequence ID" value="EAU82126.1"/>
    <property type="molecule type" value="Genomic_DNA"/>
</dbReference>
<feature type="transmembrane region" description="Helical" evidence="2">
    <location>
        <begin position="40"/>
        <end position="61"/>
    </location>
</feature>
<proteinExistence type="predicted"/>
<protein>
    <recommendedName>
        <fullName evidence="5">Ubiquitin 3 binding protein But2 C-terminal domain-containing protein</fullName>
    </recommendedName>
</protein>
<dbReference type="OrthoDB" id="3350619at2759"/>
<sequence>MARYTSVPSSLQDPEYDEKDVEERVLDDMVDEDLTKYDRLLLRLTCLCAVLSALFALATLLGRSPPSRSNTAVKRPNPYPGLDAISYGDEYEPFKPITSLSQLLLQIQTNDPSRKLHEDASRQRDSVRGTLYPDDRHFIASREMSTVVQFKNLDYGMERCVLHAVLPNKTASLDPAIQLKPSSIIDVWRLDQDTEISPQSPETWALAPRRRALLERFEFPSENGEWRSKEFHCPSLTFTILEFACASVSPDCHVEFWQDRMSANGVYLEQHDSFAKPKPSNSV</sequence>
<comment type="caution">
    <text evidence="3">The sequence shown here is derived from an EMBL/GenBank/DDBJ whole genome shotgun (WGS) entry which is preliminary data.</text>
</comment>
<gene>
    <name evidence="3" type="ORF">CC1G_09585</name>
</gene>
<feature type="compositionally biased region" description="Polar residues" evidence="1">
    <location>
        <begin position="1"/>
        <end position="12"/>
    </location>
</feature>
<dbReference type="KEGG" id="cci:CC1G_09585"/>
<dbReference type="InParanoid" id="A8P996"/>
<feature type="region of interest" description="Disordered" evidence="1">
    <location>
        <begin position="1"/>
        <end position="20"/>
    </location>
</feature>
<organism evidence="3 4">
    <name type="scientific">Coprinopsis cinerea (strain Okayama-7 / 130 / ATCC MYA-4618 / FGSC 9003)</name>
    <name type="common">Inky cap fungus</name>
    <name type="synonym">Hormographiella aspergillata</name>
    <dbReference type="NCBI Taxonomy" id="240176"/>
    <lineage>
        <taxon>Eukaryota</taxon>
        <taxon>Fungi</taxon>
        <taxon>Dikarya</taxon>
        <taxon>Basidiomycota</taxon>
        <taxon>Agaricomycotina</taxon>
        <taxon>Agaricomycetes</taxon>
        <taxon>Agaricomycetidae</taxon>
        <taxon>Agaricales</taxon>
        <taxon>Agaricineae</taxon>
        <taxon>Psathyrellaceae</taxon>
        <taxon>Coprinopsis</taxon>
    </lineage>
</organism>
<dbReference type="Proteomes" id="UP000001861">
    <property type="component" value="Unassembled WGS sequence"/>
</dbReference>